<dbReference type="EMBL" id="NCVQ01000008">
    <property type="protein sequence ID" value="PWZ12501.1"/>
    <property type="molecule type" value="Genomic_DNA"/>
</dbReference>
<protein>
    <submittedName>
        <fullName evidence="1">Uncharacterized protein</fullName>
    </submittedName>
</protein>
<proteinExistence type="predicted"/>
<gene>
    <name evidence="1" type="ORF">Zm00014a_003107</name>
</gene>
<evidence type="ECO:0000313" key="1">
    <source>
        <dbReference type="EMBL" id="PWZ12501.1"/>
    </source>
</evidence>
<accession>A0A3L6DXY8</accession>
<reference evidence="1" key="1">
    <citation type="journal article" date="2018" name="Nat. Genet.">
        <title>Extensive intraspecific gene order and gene structural variations between Mo17 and other maize genomes.</title>
        <authorList>
            <person name="Sun S."/>
            <person name="Zhou Y."/>
            <person name="Chen J."/>
            <person name="Shi J."/>
            <person name="Zhao H."/>
            <person name="Zhao H."/>
            <person name="Song W."/>
            <person name="Zhang M."/>
            <person name="Cui Y."/>
            <person name="Dong X."/>
            <person name="Liu H."/>
            <person name="Ma X."/>
            <person name="Jiao Y."/>
            <person name="Wang B."/>
            <person name="Wei X."/>
            <person name="Stein J.C."/>
            <person name="Glaubitz J.C."/>
            <person name="Lu F."/>
            <person name="Yu G."/>
            <person name="Liang C."/>
            <person name="Fengler K."/>
            <person name="Li B."/>
            <person name="Rafalski A."/>
            <person name="Schnable P.S."/>
            <person name="Ware D.H."/>
            <person name="Buckler E.S."/>
            <person name="Lai J."/>
        </authorList>
    </citation>
    <scope>NUCLEOTIDE SEQUENCE [LARGE SCALE GENOMIC DNA]</scope>
    <source>
        <tissue evidence="1">Seedling</tissue>
    </source>
</reference>
<comment type="caution">
    <text evidence="1">The sequence shown here is derived from an EMBL/GenBank/DDBJ whole genome shotgun (WGS) entry which is preliminary data.</text>
</comment>
<name>A0A3L6DXY8_MAIZE</name>
<sequence length="99" mass="11615">MSDEALKNQLIEELTTLFSRRGSRIQDFNLPNRSDSYNQMNSNRFIDDELSYDIDTMQTESEILVSGLNSEQLHAFTAITETVLSNKPGFFRIRIRWHR</sequence>
<dbReference type="AlphaFoldDB" id="A0A3L6DXY8"/>
<organism evidence="1">
    <name type="scientific">Zea mays</name>
    <name type="common">Maize</name>
    <dbReference type="NCBI Taxonomy" id="4577"/>
    <lineage>
        <taxon>Eukaryota</taxon>
        <taxon>Viridiplantae</taxon>
        <taxon>Streptophyta</taxon>
        <taxon>Embryophyta</taxon>
        <taxon>Tracheophyta</taxon>
        <taxon>Spermatophyta</taxon>
        <taxon>Magnoliopsida</taxon>
        <taxon>Liliopsida</taxon>
        <taxon>Poales</taxon>
        <taxon>Poaceae</taxon>
        <taxon>PACMAD clade</taxon>
        <taxon>Panicoideae</taxon>
        <taxon>Andropogonodae</taxon>
        <taxon>Andropogoneae</taxon>
        <taxon>Tripsacinae</taxon>
        <taxon>Zea</taxon>
    </lineage>
</organism>
<dbReference type="Proteomes" id="UP000251960">
    <property type="component" value="Chromosome 7"/>
</dbReference>